<dbReference type="Gene3D" id="1.10.287.950">
    <property type="entry name" value="Methyl-accepting chemotaxis protein"/>
    <property type="match status" value="1"/>
</dbReference>
<dbReference type="GO" id="GO:0006935">
    <property type="term" value="P:chemotaxis"/>
    <property type="evidence" value="ECO:0007669"/>
    <property type="project" value="UniProtKB-ARBA"/>
</dbReference>
<dbReference type="Pfam" id="PF00015">
    <property type="entry name" value="MCPsignal"/>
    <property type="match status" value="1"/>
</dbReference>
<dbReference type="PATRIC" id="fig|265726.11.peg.1838"/>
<dbReference type="SMART" id="SM00283">
    <property type="entry name" value="MA"/>
    <property type="match status" value="1"/>
</dbReference>
<evidence type="ECO:0000259" key="7">
    <source>
        <dbReference type="PROSITE" id="PS50111"/>
    </source>
</evidence>
<reference evidence="8 9" key="1">
    <citation type="submission" date="2014-12" db="EMBL/GenBank/DDBJ databases">
        <title>Mercury Reductase activity and rhizosphere competence traits in the genome of root associated Photobacterium halotolerans MELD1.</title>
        <authorList>
            <person name="Mathew D.C."/>
            <person name="Huang C.-C."/>
        </authorList>
    </citation>
    <scope>NUCLEOTIDE SEQUENCE [LARGE SCALE GENOMIC DNA]</scope>
    <source>
        <strain evidence="8 9">MELD1</strain>
    </source>
</reference>
<evidence type="ECO:0000313" key="9">
    <source>
        <dbReference type="Proteomes" id="UP000033633"/>
    </source>
</evidence>
<keyword evidence="6" id="KW-1133">Transmembrane helix</keyword>
<proteinExistence type="inferred from homology"/>
<dbReference type="PANTHER" id="PTHR32089">
    <property type="entry name" value="METHYL-ACCEPTING CHEMOTAXIS PROTEIN MCPB"/>
    <property type="match status" value="1"/>
</dbReference>
<dbReference type="InterPro" id="IPR004089">
    <property type="entry name" value="MCPsignal_dom"/>
</dbReference>
<keyword evidence="2 4" id="KW-0807">Transducer</keyword>
<dbReference type="GO" id="GO:0016020">
    <property type="term" value="C:membrane"/>
    <property type="evidence" value="ECO:0007669"/>
    <property type="project" value="UniProtKB-SubCell"/>
</dbReference>
<evidence type="ECO:0000256" key="6">
    <source>
        <dbReference type="SAM" id="Phobius"/>
    </source>
</evidence>
<gene>
    <name evidence="8" type="ORF">KY46_17775</name>
</gene>
<dbReference type="AlphaFoldDB" id="A0A0F5V912"/>
<comment type="subcellular location">
    <subcellularLocation>
        <location evidence="1">Membrane</location>
    </subcellularLocation>
</comment>
<sequence length="682" mass="73940">MTKKRTQRTRLSVVLLIQSVFLLLVVIGGLLTFFGNQGLNRVAVQFASLSQQALPVATLNAEMVKGSLASAQSLTEVINSRTIESLETALNTLKSHEQHVEDAVARLQQLATEHGISWLENDVSAFESDLTTFNQLVSSIQQTQQQILTNQAKLESDKATMNYAVSSVRSEMSRISIGLYAGDTAAMGHVTNFINHSQEMGNNMVALLFESDLQTAEAYAKELNRTNLSGMVYAWKELTRINPEVAEYSSLSVPFDMVKGLFSEQGMVALKLDTLRLIQAQAEKAEQAKVQVQQIMLKLGDMEMGSQQMIHVSEQGVLAASDNAKMIFIALSVAGLLLAILAGAWVSKTVRLSLQRLDNVIKANSMGDLTVIADENAPKEFAELASLLNQSNRTNSHAMAQLSENGQALTQAAERSQAASAQSRRALSQQSDQLSTIAAAITELEASIKEIAQSTTESETEAEAANTLAKEGVEIIARSTERLQSLDVQFARNEACMISLDEHVGKITEVVELISTIANNTNLLALNAAIEAARAGEQGRGFAVVADEVRKLASETNQQTESIRRTIAELHQAAEDANTAMQESRSEMTASIHLSGEVESAIQSIQGAITRITDKVITISAATQQQENASMEVGRSVEEVASQASLNNQQLSTLVEEARTVSDIAQEQSKMLTRYKILDPAV</sequence>
<comment type="caution">
    <text evidence="8">The sequence shown here is derived from an EMBL/GenBank/DDBJ whole genome shotgun (WGS) entry which is preliminary data.</text>
</comment>
<dbReference type="EMBL" id="JWYV01000018">
    <property type="protein sequence ID" value="KKC98603.1"/>
    <property type="molecule type" value="Genomic_DNA"/>
</dbReference>
<comment type="similarity">
    <text evidence="3">Belongs to the methyl-accepting chemotaxis (MCP) protein family.</text>
</comment>
<dbReference type="PANTHER" id="PTHR32089:SF120">
    <property type="entry name" value="METHYL-ACCEPTING CHEMOTAXIS PROTEIN TLPQ"/>
    <property type="match status" value="1"/>
</dbReference>
<evidence type="ECO:0000256" key="1">
    <source>
        <dbReference type="ARBA" id="ARBA00004370"/>
    </source>
</evidence>
<dbReference type="STRING" id="265726.KY46_17775"/>
<organism evidence="8 9">
    <name type="scientific">Photobacterium halotolerans</name>
    <dbReference type="NCBI Taxonomy" id="265726"/>
    <lineage>
        <taxon>Bacteria</taxon>
        <taxon>Pseudomonadati</taxon>
        <taxon>Pseudomonadota</taxon>
        <taxon>Gammaproteobacteria</taxon>
        <taxon>Vibrionales</taxon>
        <taxon>Vibrionaceae</taxon>
        <taxon>Photobacterium</taxon>
    </lineage>
</organism>
<keyword evidence="6" id="KW-0472">Membrane</keyword>
<evidence type="ECO:0000313" key="8">
    <source>
        <dbReference type="EMBL" id="KKC98603.1"/>
    </source>
</evidence>
<dbReference type="OrthoDB" id="9765776at2"/>
<dbReference type="SUPFAM" id="SSF58104">
    <property type="entry name" value="Methyl-accepting chemotaxis protein (MCP) signaling domain"/>
    <property type="match status" value="1"/>
</dbReference>
<feature type="domain" description="Methyl-accepting transducer" evidence="7">
    <location>
        <begin position="405"/>
        <end position="641"/>
    </location>
</feature>
<dbReference type="SUPFAM" id="SSF58100">
    <property type="entry name" value="Bacterial hemolysins"/>
    <property type="match status" value="1"/>
</dbReference>
<feature type="transmembrane region" description="Helical" evidence="6">
    <location>
        <begin position="12"/>
        <end position="34"/>
    </location>
</feature>
<dbReference type="Proteomes" id="UP000033633">
    <property type="component" value="Unassembled WGS sequence"/>
</dbReference>
<name>A0A0F5V912_9GAMM</name>
<evidence type="ECO:0000256" key="4">
    <source>
        <dbReference type="PROSITE-ProRule" id="PRU00284"/>
    </source>
</evidence>
<evidence type="ECO:0000256" key="5">
    <source>
        <dbReference type="SAM" id="Coils"/>
    </source>
</evidence>
<feature type="coiled-coil region" evidence="5">
    <location>
        <begin position="86"/>
        <end position="113"/>
    </location>
</feature>
<accession>A0A0F5V912</accession>
<protein>
    <submittedName>
        <fullName evidence="8">Chemotaxis protein</fullName>
    </submittedName>
</protein>
<dbReference type="PROSITE" id="PS50111">
    <property type="entry name" value="CHEMOTAXIS_TRANSDUC_2"/>
    <property type="match status" value="1"/>
</dbReference>
<keyword evidence="9" id="KW-1185">Reference proteome</keyword>
<keyword evidence="5" id="KW-0175">Coiled coil</keyword>
<dbReference type="GO" id="GO:0007165">
    <property type="term" value="P:signal transduction"/>
    <property type="evidence" value="ECO:0007669"/>
    <property type="project" value="UniProtKB-KW"/>
</dbReference>
<evidence type="ECO:0000256" key="2">
    <source>
        <dbReference type="ARBA" id="ARBA00023224"/>
    </source>
</evidence>
<keyword evidence="6" id="KW-0812">Transmembrane</keyword>
<evidence type="ECO:0000256" key="3">
    <source>
        <dbReference type="ARBA" id="ARBA00029447"/>
    </source>
</evidence>